<dbReference type="Proteomes" id="UP001295740">
    <property type="component" value="Unassembled WGS sequence"/>
</dbReference>
<evidence type="ECO:0000313" key="1">
    <source>
        <dbReference type="EMBL" id="CAJ2499838.1"/>
    </source>
</evidence>
<evidence type="ECO:0000313" key="2">
    <source>
        <dbReference type="Proteomes" id="UP001295740"/>
    </source>
</evidence>
<accession>A0AAI8V2T8</accession>
<name>A0AAI8V2T8_9PEZI</name>
<comment type="caution">
    <text evidence="1">The sequence shown here is derived from an EMBL/GenBank/DDBJ whole genome shotgun (WGS) entry which is preliminary data.</text>
</comment>
<proteinExistence type="predicted"/>
<reference evidence="1" key="1">
    <citation type="submission" date="2023-10" db="EMBL/GenBank/DDBJ databases">
        <authorList>
            <person name="Hackl T."/>
        </authorList>
    </citation>
    <scope>NUCLEOTIDE SEQUENCE</scope>
</reference>
<dbReference type="AlphaFoldDB" id="A0AAI8V2T8"/>
<protein>
    <submittedName>
        <fullName evidence="1">Uu.00g026910.m01.CDS01</fullName>
    </submittedName>
</protein>
<gene>
    <name evidence="1" type="ORF">KHLLAP_LOCUS306</name>
</gene>
<sequence>MAETPEVPPTAEQRLGCLFYGLQQEMRDKIFQNCKDFWCDPAPIFGRRGTGPGLHPLRHSLALLRVRRRMRNDIVSSWIRQVVFNYESVPTMMRKLAFVPDETGAMIRHLRVRGNAIGWRIDREEWQESYLDEALDTLSGLRLDSLTVLASYSMIDSYRNLDRLINKGMGWKALRFIACNTCMLDPVLERHDFALLFSRRQPQPSSWRNVLLKRDGAESLASLALYRSATRAMAYSSEYRLLEKFEPDIEYHNFGNDGQMSSLNFNKPYSELICIVRRGAKVEYEVLSPETEDEIQRSQLRLRAFAGADILFLREATYDSYSRPIYFIWSKWSEISVGLTTPGLAPDSGWNEYYVPRRDKIARHIFVYRNGLMPNELYTLRMAQVAQVAQ</sequence>
<keyword evidence="2" id="KW-1185">Reference proteome</keyword>
<organism evidence="1 2">
    <name type="scientific">Anthostomella pinea</name>
    <dbReference type="NCBI Taxonomy" id="933095"/>
    <lineage>
        <taxon>Eukaryota</taxon>
        <taxon>Fungi</taxon>
        <taxon>Dikarya</taxon>
        <taxon>Ascomycota</taxon>
        <taxon>Pezizomycotina</taxon>
        <taxon>Sordariomycetes</taxon>
        <taxon>Xylariomycetidae</taxon>
        <taxon>Xylariales</taxon>
        <taxon>Xylariaceae</taxon>
        <taxon>Anthostomella</taxon>
    </lineage>
</organism>
<dbReference type="EMBL" id="CAUWAG010000003">
    <property type="protein sequence ID" value="CAJ2499838.1"/>
    <property type="molecule type" value="Genomic_DNA"/>
</dbReference>